<dbReference type="SMART" id="SM00855">
    <property type="entry name" value="PGAM"/>
    <property type="match status" value="1"/>
</dbReference>
<keyword evidence="1" id="KW-0324">Glycolysis</keyword>
<dbReference type="InterPro" id="IPR001345">
    <property type="entry name" value="PG/BPGM_mutase_AS"/>
</dbReference>
<dbReference type="PIRSF" id="PIRSF000709">
    <property type="entry name" value="6PFK_2-Ptase"/>
    <property type="match status" value="1"/>
</dbReference>
<dbReference type="Proteomes" id="UP001058860">
    <property type="component" value="Chromosome"/>
</dbReference>
<dbReference type="PROSITE" id="PS00175">
    <property type="entry name" value="PG_MUTASE"/>
    <property type="match status" value="1"/>
</dbReference>
<keyword evidence="4" id="KW-1185">Reference proteome</keyword>
<dbReference type="InterPro" id="IPR029033">
    <property type="entry name" value="His_PPase_superfam"/>
</dbReference>
<reference evidence="4" key="1">
    <citation type="submission" date="2021-11" db="EMBL/GenBank/DDBJ databases">
        <title>Cultivation dependent microbiological survey of springs from the worlds oldest radium mine currently devoted to the extraction of radon-saturated water.</title>
        <authorList>
            <person name="Kapinusova G."/>
            <person name="Smrhova T."/>
            <person name="Strejcek M."/>
            <person name="Suman J."/>
            <person name="Jani K."/>
            <person name="Pajer P."/>
            <person name="Uhlik O."/>
        </authorList>
    </citation>
    <scope>NUCLEOTIDE SEQUENCE [LARGE SCALE GENOMIC DNA]</scope>
    <source>
        <strain evidence="4">J379</strain>
    </source>
</reference>
<dbReference type="PANTHER" id="PTHR48100">
    <property type="entry name" value="BROAD-SPECIFICITY PHOSPHATASE YOR283W-RELATED"/>
    <property type="match status" value="1"/>
</dbReference>
<dbReference type="EMBL" id="CP088295">
    <property type="protein sequence ID" value="UUY04806.1"/>
    <property type="molecule type" value="Genomic_DNA"/>
</dbReference>
<dbReference type="RefSeq" id="WP_353865286.1">
    <property type="nucleotide sequence ID" value="NZ_CP088295.1"/>
</dbReference>
<protein>
    <submittedName>
        <fullName evidence="3">Histidine phosphatase family protein</fullName>
    </submittedName>
</protein>
<organism evidence="3 4">
    <name type="scientific">Svornostia abyssi</name>
    <dbReference type="NCBI Taxonomy" id="2898438"/>
    <lineage>
        <taxon>Bacteria</taxon>
        <taxon>Bacillati</taxon>
        <taxon>Actinomycetota</taxon>
        <taxon>Thermoleophilia</taxon>
        <taxon>Solirubrobacterales</taxon>
        <taxon>Baekduiaceae</taxon>
        <taxon>Svornostia</taxon>
    </lineage>
</organism>
<accession>A0ABY5PJG8</accession>
<gene>
    <name evidence="3" type="ORF">LRS13_04560</name>
</gene>
<dbReference type="PANTHER" id="PTHR48100:SF1">
    <property type="entry name" value="HISTIDINE PHOSPHATASE FAMILY PROTEIN-RELATED"/>
    <property type="match status" value="1"/>
</dbReference>
<evidence type="ECO:0000256" key="1">
    <source>
        <dbReference type="ARBA" id="ARBA00023152"/>
    </source>
</evidence>
<dbReference type="InterPro" id="IPR013078">
    <property type="entry name" value="His_Pase_superF_clade-1"/>
</dbReference>
<dbReference type="InterPro" id="IPR050275">
    <property type="entry name" value="PGM_Phosphatase"/>
</dbReference>
<evidence type="ECO:0000313" key="4">
    <source>
        <dbReference type="Proteomes" id="UP001058860"/>
    </source>
</evidence>
<keyword evidence="2" id="KW-0413">Isomerase</keyword>
<dbReference type="Gene3D" id="3.40.50.1240">
    <property type="entry name" value="Phosphoglycerate mutase-like"/>
    <property type="match status" value="1"/>
</dbReference>
<proteinExistence type="predicted"/>
<dbReference type="SUPFAM" id="SSF53254">
    <property type="entry name" value="Phosphoglycerate mutase-like"/>
    <property type="match status" value="1"/>
</dbReference>
<name>A0ABY5PJG8_9ACTN</name>
<sequence>MPTADERPLLLARHGETADNAARRFQGSRNPPLNPRGREQAAALARMLRAEPIAALWASPLLRAAETAEIVAEVIGLPVQLDDRLREIDVGDWTGRSYAEIFLEAPGELERWAAGDLEFRFPGGESLAEQTDRVVEALEEIRAAVVPALVVCHGGVIRVAQRALGRGVGEDAELAQVGNGTVHRL</sequence>
<dbReference type="Pfam" id="PF00300">
    <property type="entry name" value="His_Phos_1"/>
    <property type="match status" value="1"/>
</dbReference>
<dbReference type="CDD" id="cd07067">
    <property type="entry name" value="HP_PGM_like"/>
    <property type="match status" value="1"/>
</dbReference>
<evidence type="ECO:0000313" key="3">
    <source>
        <dbReference type="EMBL" id="UUY04806.1"/>
    </source>
</evidence>
<evidence type="ECO:0000256" key="2">
    <source>
        <dbReference type="ARBA" id="ARBA00023235"/>
    </source>
</evidence>